<reference evidence="2" key="2">
    <citation type="submission" date="2021-02" db="EMBL/GenBank/DDBJ databases">
        <authorList>
            <person name="Kimball J.A."/>
            <person name="Haas M.W."/>
            <person name="Macchietto M."/>
            <person name="Kono T."/>
            <person name="Duquette J."/>
            <person name="Shao M."/>
        </authorList>
    </citation>
    <scope>NUCLEOTIDE SEQUENCE</scope>
    <source>
        <tissue evidence="2">Fresh leaf tissue</tissue>
    </source>
</reference>
<proteinExistence type="predicted"/>
<dbReference type="Proteomes" id="UP000729402">
    <property type="component" value="Unassembled WGS sequence"/>
</dbReference>
<evidence type="ECO:0000313" key="3">
    <source>
        <dbReference type="Proteomes" id="UP000729402"/>
    </source>
</evidence>
<evidence type="ECO:0000256" key="1">
    <source>
        <dbReference type="SAM" id="MobiDB-lite"/>
    </source>
</evidence>
<feature type="region of interest" description="Disordered" evidence="1">
    <location>
        <begin position="105"/>
        <end position="146"/>
    </location>
</feature>
<feature type="compositionally biased region" description="Basic and acidic residues" evidence="1">
    <location>
        <begin position="1"/>
        <end position="11"/>
    </location>
</feature>
<protein>
    <submittedName>
        <fullName evidence="2">Uncharacterized protein</fullName>
    </submittedName>
</protein>
<organism evidence="2 3">
    <name type="scientific">Zizania palustris</name>
    <name type="common">Northern wild rice</name>
    <dbReference type="NCBI Taxonomy" id="103762"/>
    <lineage>
        <taxon>Eukaryota</taxon>
        <taxon>Viridiplantae</taxon>
        <taxon>Streptophyta</taxon>
        <taxon>Embryophyta</taxon>
        <taxon>Tracheophyta</taxon>
        <taxon>Spermatophyta</taxon>
        <taxon>Magnoliopsida</taxon>
        <taxon>Liliopsida</taxon>
        <taxon>Poales</taxon>
        <taxon>Poaceae</taxon>
        <taxon>BOP clade</taxon>
        <taxon>Oryzoideae</taxon>
        <taxon>Oryzeae</taxon>
        <taxon>Zizaniinae</taxon>
        <taxon>Zizania</taxon>
    </lineage>
</organism>
<feature type="region of interest" description="Disordered" evidence="1">
    <location>
        <begin position="1"/>
        <end position="73"/>
    </location>
</feature>
<evidence type="ECO:0000313" key="2">
    <source>
        <dbReference type="EMBL" id="KAG8080676.1"/>
    </source>
</evidence>
<accession>A0A8J5TJR2</accession>
<sequence length="213" mass="23032">MMRPQGREKENKNKRKIQREDNFQNPDPRATGKEGRPRGQDDSAAGRRAAAESRAKRTAPAAAMPPQPRRTAHLPLAAVCASSPWPQPLASTIDARRRLRRLSVRTHHNSALTQPCCLRRPSPSPDPPSPPELPTRHSRAAGAPPSVVASAEIPLTTTSASAGVPAVDNRCRLPGLLPTIVATDLNFCRLPLSPPELPSTADAGYIKVWKQTP</sequence>
<dbReference type="EMBL" id="JAAALK010000282">
    <property type="protein sequence ID" value="KAG8080676.1"/>
    <property type="molecule type" value="Genomic_DNA"/>
</dbReference>
<gene>
    <name evidence="2" type="ORF">GUJ93_ZPchr0007g4616</name>
</gene>
<keyword evidence="3" id="KW-1185">Reference proteome</keyword>
<feature type="compositionally biased region" description="Basic and acidic residues" evidence="1">
    <location>
        <begin position="30"/>
        <end position="55"/>
    </location>
</feature>
<reference evidence="2" key="1">
    <citation type="journal article" date="2021" name="bioRxiv">
        <title>Whole Genome Assembly and Annotation of Northern Wild Rice, Zizania palustris L., Supports a Whole Genome Duplication in the Zizania Genus.</title>
        <authorList>
            <person name="Haas M."/>
            <person name="Kono T."/>
            <person name="Macchietto M."/>
            <person name="Millas R."/>
            <person name="McGilp L."/>
            <person name="Shao M."/>
            <person name="Duquette J."/>
            <person name="Hirsch C.N."/>
            <person name="Kimball J."/>
        </authorList>
    </citation>
    <scope>NUCLEOTIDE SEQUENCE</scope>
    <source>
        <tissue evidence="2">Fresh leaf tissue</tissue>
    </source>
</reference>
<name>A0A8J5TJR2_ZIZPA</name>
<comment type="caution">
    <text evidence="2">The sequence shown here is derived from an EMBL/GenBank/DDBJ whole genome shotgun (WGS) entry which is preliminary data.</text>
</comment>
<feature type="compositionally biased region" description="Pro residues" evidence="1">
    <location>
        <begin position="122"/>
        <end position="133"/>
    </location>
</feature>
<dbReference type="AlphaFoldDB" id="A0A8J5TJR2"/>